<dbReference type="InterPro" id="IPR007296">
    <property type="entry name" value="DUF403"/>
</dbReference>
<organism evidence="2 3">
    <name type="scientific">Paenibacillus albus</name>
    <dbReference type="NCBI Taxonomy" id="2495582"/>
    <lineage>
        <taxon>Bacteria</taxon>
        <taxon>Bacillati</taxon>
        <taxon>Bacillota</taxon>
        <taxon>Bacilli</taxon>
        <taxon>Bacillales</taxon>
        <taxon>Paenibacillaceae</taxon>
        <taxon>Paenibacillus</taxon>
    </lineage>
</organism>
<evidence type="ECO:0000313" key="2">
    <source>
        <dbReference type="EMBL" id="AZN39380.1"/>
    </source>
</evidence>
<protein>
    <submittedName>
        <fullName evidence="2">Alpha-E domain-containing protein</fullName>
    </submittedName>
</protein>
<feature type="domain" description="DUF403" evidence="1">
    <location>
        <begin position="12"/>
        <end position="311"/>
    </location>
</feature>
<dbReference type="EMBL" id="CP034437">
    <property type="protein sequence ID" value="AZN39380.1"/>
    <property type="molecule type" value="Genomic_DNA"/>
</dbReference>
<dbReference type="PANTHER" id="PTHR34595:SF7">
    <property type="entry name" value="SLL1039 PROTEIN"/>
    <property type="match status" value="1"/>
</dbReference>
<dbReference type="PANTHER" id="PTHR34595">
    <property type="entry name" value="BLR5612 PROTEIN"/>
    <property type="match status" value="1"/>
</dbReference>
<accession>A0A3S9A0U4</accession>
<dbReference type="InterPro" id="IPR051680">
    <property type="entry name" value="ATP-dep_Glu-Cys_Ligase-2"/>
</dbReference>
<reference evidence="3" key="1">
    <citation type="submission" date="2018-12" db="EMBL/GenBank/DDBJ databases">
        <title>Genome sequence of Peanibacillus sp.</title>
        <authorList>
            <person name="Subramani G."/>
            <person name="Srinivasan S."/>
            <person name="Kim M.K."/>
        </authorList>
    </citation>
    <scope>NUCLEOTIDE SEQUENCE [LARGE SCALE GENOMIC DNA]</scope>
    <source>
        <strain evidence="3">18JY67-1</strain>
    </source>
</reference>
<dbReference type="KEGG" id="palb:EJC50_06670"/>
<proteinExistence type="predicted"/>
<name>A0A3S9A0U4_9BACL</name>
<evidence type="ECO:0000259" key="1">
    <source>
        <dbReference type="Pfam" id="PF04168"/>
    </source>
</evidence>
<dbReference type="AlphaFoldDB" id="A0A3S9A0U4"/>
<evidence type="ECO:0000313" key="3">
    <source>
        <dbReference type="Proteomes" id="UP000272528"/>
    </source>
</evidence>
<keyword evidence="3" id="KW-1185">Reference proteome</keyword>
<gene>
    <name evidence="2" type="ORF">EJC50_06670</name>
</gene>
<dbReference type="Pfam" id="PF04168">
    <property type="entry name" value="Alpha-E"/>
    <property type="match status" value="1"/>
</dbReference>
<dbReference type="OrthoDB" id="9803532at2"/>
<sequence length="330" mass="38522">MEFRGGRNIMNRNVEFLFWAGRYLERAEHYARVINAYYHKRYRSHETEVESEWEKLMFALGDAVGLKAAHSHMNEGTVMHYLTFERTNANSILSSLQQARSNLRALRQLLPDGLWEVINTCYLWLKDHDVNKVFTYPPYKFYKRTCEQLSLFNGIAEASMVRDQNWNFLQAGKSFERMRNTISMIRHSCGQLLQHSAASEQDWRYHQCQLLLKSCGGYEAFRQFHADKMNLDEAAYFLLHNAEFPRSVRYAISSLESCMEMNLPLHHLIEHLSHRANMVPKLIRSSDPDVMNLLQQMLDCCNMLSLLIAEDCFSVGEAHSLPKSPVLINE</sequence>
<dbReference type="Proteomes" id="UP000272528">
    <property type="component" value="Chromosome"/>
</dbReference>